<feature type="domain" description="VIT" evidence="2">
    <location>
        <begin position="7"/>
        <end position="137"/>
    </location>
</feature>
<dbReference type="PROSITE" id="PS50234">
    <property type="entry name" value="VWFA"/>
    <property type="match status" value="1"/>
</dbReference>
<sequence>MLQILEFSHSVWNKVENPKFVPLKKVHVNASIRSFAVDVTIEQVFRNDETTAIEAVYCFPMEEQAAIYAFIARIDDREIRAKLKKKDEAQQEYVHALRKGHGAYLLEQDEKSPDNFIVNVGALPPGKQCEISISYVSELDLINDGSTIRFVVPTTIAPRYNPCVGDISSPCDTTSKYVQSSPYTIELCCRVEKKNIAQVSSKSHPIEVHLNEPDAYVIRFAQENTHLDRDIIIDLELSEHQSNTILTIEVGAIMASFTPTNEECKRVMEKMSVANEFIFVVDCSGSMGSENKIGLLRSAMKLLIEKIPSDSIMNIIRFGSDYESLFGESRSLNADQNRQEARRFVECLEADMGGTELASPLDLLRHTPPKEGSTRQIFLLTDGEVSNVDKVLDICRAMSTSTRIFSFGLGYAPSRALVKGLARVTNGRFVFIPPNTTVHKYVDTQFQKSIQMAITNAEIKWNTPTPMINAPSKIPPIFANDRLLVYGLCESSETTFDRSVSVELYHGTVQLGFASIQDLPNVNNVGTLARLAAKALILELEHSKYKSLEKKQEIQEKIVKLSLTYNILCPYTAFIAVEKRLNSSNDEMVLREVPIEISADDKHLAMLAMNDTSRSLCVECGHRDRVMDQVRCHCCQQCFCGTHMMEHSENLEMVLNQLRKEMEDPHIEALRNVNNRSNWLCRLYKWYASVPEHPLVDQFYKQCTERCEKWSRYADREIYLTKAINDAEYKLRLIIDQNKKALDKWSMEAPSTERSRKRFQSKRSLNERQESLFSLSSRLNSPSVYDLIKRIERLTYESRYPTLPYRNYSYVKEDEGALDTNLSSRLMPAHKSFKTTTNQYYCMAANDKYIVLEQFHLLNLITGDYNSDLYHEWRHFVTDIFWSNALEKFIVINIDCINVLDVDNRCKRIYATTLDHDLDNRIWWCGTSSNNTLLLSKAMEGTSLFEYTLKPKIAFVKEHHSPISCKKDEFICSMSSTATVLALMIIKQNSEVRLDLCSLSTLERQRSIEVDSTYLTHPFRSCSVNGNQWILVNPNQSELWYISEDGDVNSKENYIGTPLQVAFMGTDTLVVLTTERINIHRLSPVKADATS</sequence>
<organism evidence="4 5">
    <name type="scientific">Adineta steineri</name>
    <dbReference type="NCBI Taxonomy" id="433720"/>
    <lineage>
        <taxon>Eukaryota</taxon>
        <taxon>Metazoa</taxon>
        <taxon>Spiralia</taxon>
        <taxon>Gnathifera</taxon>
        <taxon>Rotifera</taxon>
        <taxon>Eurotatoria</taxon>
        <taxon>Bdelloidea</taxon>
        <taxon>Adinetida</taxon>
        <taxon>Adinetidae</taxon>
        <taxon>Adineta</taxon>
    </lineage>
</organism>
<dbReference type="Pfam" id="PF13768">
    <property type="entry name" value="VWA_3"/>
    <property type="match status" value="1"/>
</dbReference>
<dbReference type="EMBL" id="CAJNOM010000140">
    <property type="protein sequence ID" value="CAF1125648.1"/>
    <property type="molecule type" value="Genomic_DNA"/>
</dbReference>
<dbReference type="SMART" id="SM00609">
    <property type="entry name" value="VIT"/>
    <property type="match status" value="1"/>
</dbReference>
<dbReference type="OrthoDB" id="1729737at2759"/>
<dbReference type="Gene3D" id="3.40.50.410">
    <property type="entry name" value="von Willebrand factor, type A domain"/>
    <property type="match status" value="1"/>
</dbReference>
<evidence type="ECO:0000259" key="2">
    <source>
        <dbReference type="PROSITE" id="PS51468"/>
    </source>
</evidence>
<dbReference type="InterPro" id="IPR002035">
    <property type="entry name" value="VWF_A"/>
</dbReference>
<name>A0A814QWQ5_9BILA</name>
<evidence type="ECO:0000313" key="3">
    <source>
        <dbReference type="EMBL" id="CAF1058007.1"/>
    </source>
</evidence>
<protein>
    <recommendedName>
        <fullName evidence="6">VWFA domain-containing protein</fullName>
    </recommendedName>
</protein>
<reference evidence="4" key="1">
    <citation type="submission" date="2021-02" db="EMBL/GenBank/DDBJ databases">
        <authorList>
            <person name="Nowell W R."/>
        </authorList>
    </citation>
    <scope>NUCLEOTIDE SEQUENCE</scope>
</reference>
<proteinExistence type="predicted"/>
<dbReference type="Proteomes" id="UP000663877">
    <property type="component" value="Unassembled WGS sequence"/>
</dbReference>
<feature type="domain" description="VWFA" evidence="1">
    <location>
        <begin position="276"/>
        <end position="450"/>
    </location>
</feature>
<dbReference type="Pfam" id="PF08487">
    <property type="entry name" value="VIT"/>
    <property type="match status" value="1"/>
</dbReference>
<dbReference type="PROSITE" id="PS51468">
    <property type="entry name" value="VIT"/>
    <property type="match status" value="1"/>
</dbReference>
<dbReference type="InterPro" id="IPR036465">
    <property type="entry name" value="vWFA_dom_sf"/>
</dbReference>
<evidence type="ECO:0000313" key="5">
    <source>
        <dbReference type="Proteomes" id="UP000663832"/>
    </source>
</evidence>
<dbReference type="PANTHER" id="PTHR45737">
    <property type="entry name" value="VON WILLEBRAND FACTOR A DOMAIN-CONTAINING PROTEIN 5A"/>
    <property type="match status" value="1"/>
</dbReference>
<evidence type="ECO:0000313" key="4">
    <source>
        <dbReference type="EMBL" id="CAF1125648.1"/>
    </source>
</evidence>
<dbReference type="InterPro" id="IPR013694">
    <property type="entry name" value="VIT"/>
</dbReference>
<dbReference type="SUPFAM" id="SSF53300">
    <property type="entry name" value="vWA-like"/>
    <property type="match status" value="1"/>
</dbReference>
<gene>
    <name evidence="3" type="ORF">BJG266_LOCUS18997</name>
    <name evidence="4" type="ORF">QVE165_LOCUS21644</name>
</gene>
<evidence type="ECO:0008006" key="6">
    <source>
        <dbReference type="Google" id="ProtNLM"/>
    </source>
</evidence>
<dbReference type="SMART" id="SM00327">
    <property type="entry name" value="VWA"/>
    <property type="match status" value="1"/>
</dbReference>
<keyword evidence="5" id="KW-1185">Reference proteome</keyword>
<dbReference type="Proteomes" id="UP000663832">
    <property type="component" value="Unassembled WGS sequence"/>
</dbReference>
<accession>A0A814QWQ5</accession>
<dbReference type="PANTHER" id="PTHR45737:SF6">
    <property type="entry name" value="VON WILLEBRAND FACTOR A DOMAIN-CONTAINING PROTEIN 5A"/>
    <property type="match status" value="1"/>
</dbReference>
<dbReference type="AlphaFoldDB" id="A0A814QWQ5"/>
<dbReference type="EMBL" id="CAJNOI010000100">
    <property type="protein sequence ID" value="CAF1058007.1"/>
    <property type="molecule type" value="Genomic_DNA"/>
</dbReference>
<evidence type="ECO:0000259" key="1">
    <source>
        <dbReference type="PROSITE" id="PS50234"/>
    </source>
</evidence>
<comment type="caution">
    <text evidence="4">The sequence shown here is derived from an EMBL/GenBank/DDBJ whole genome shotgun (WGS) entry which is preliminary data.</text>
</comment>